<keyword evidence="6 8" id="KW-0413">Isomerase</keyword>
<dbReference type="InterPro" id="IPR008183">
    <property type="entry name" value="Aldose_1/G6P_1-epimerase"/>
</dbReference>
<feature type="binding site" evidence="11">
    <location>
        <begin position="189"/>
        <end position="191"/>
    </location>
    <ligand>
        <name>beta-D-galactose</name>
        <dbReference type="ChEBI" id="CHEBI:27667"/>
    </ligand>
</feature>
<evidence type="ECO:0000256" key="6">
    <source>
        <dbReference type="ARBA" id="ARBA00023235"/>
    </source>
</evidence>
<feature type="binding site" evidence="11">
    <location>
        <begin position="89"/>
        <end position="90"/>
    </location>
    <ligand>
        <name>beta-D-galactose</name>
        <dbReference type="ChEBI" id="CHEBI:27667"/>
    </ligand>
</feature>
<dbReference type="InterPro" id="IPR011013">
    <property type="entry name" value="Gal_mutarotase_sf_dom"/>
</dbReference>
<dbReference type="GO" id="GO:0004034">
    <property type="term" value="F:aldose 1-epimerase activity"/>
    <property type="evidence" value="ECO:0007669"/>
    <property type="project" value="UniProtKB-EC"/>
</dbReference>
<evidence type="ECO:0000313" key="12">
    <source>
        <dbReference type="EMBL" id="MCB8875679.1"/>
    </source>
</evidence>
<dbReference type="GO" id="GO:0006006">
    <property type="term" value="P:glucose metabolic process"/>
    <property type="evidence" value="ECO:0007669"/>
    <property type="project" value="TreeGrafter"/>
</dbReference>
<evidence type="ECO:0000256" key="9">
    <source>
        <dbReference type="PIRSR" id="PIRSR005096-1"/>
    </source>
</evidence>
<comment type="catalytic activity">
    <reaction evidence="1 8">
        <text>alpha-D-glucose = beta-D-glucose</text>
        <dbReference type="Rhea" id="RHEA:10264"/>
        <dbReference type="ChEBI" id="CHEBI:15903"/>
        <dbReference type="ChEBI" id="CHEBI:17925"/>
        <dbReference type="EC" id="5.1.3.3"/>
    </reaction>
</comment>
<dbReference type="GO" id="GO:0030246">
    <property type="term" value="F:carbohydrate binding"/>
    <property type="evidence" value="ECO:0007669"/>
    <property type="project" value="InterPro"/>
</dbReference>
<accession>A0A963YS22</accession>
<evidence type="ECO:0000256" key="11">
    <source>
        <dbReference type="PIRSR" id="PIRSR005096-3"/>
    </source>
</evidence>
<evidence type="ECO:0000256" key="3">
    <source>
        <dbReference type="ARBA" id="ARBA00006206"/>
    </source>
</evidence>
<dbReference type="GO" id="GO:0005737">
    <property type="term" value="C:cytoplasm"/>
    <property type="evidence" value="ECO:0007669"/>
    <property type="project" value="TreeGrafter"/>
</dbReference>
<evidence type="ECO:0000256" key="8">
    <source>
        <dbReference type="PIRNR" id="PIRNR005096"/>
    </source>
</evidence>
<keyword evidence="13" id="KW-1185">Reference proteome</keyword>
<dbReference type="PROSITE" id="PS00545">
    <property type="entry name" value="ALDOSE_1_EPIMERASE"/>
    <property type="match status" value="1"/>
</dbReference>
<dbReference type="CDD" id="cd09019">
    <property type="entry name" value="galactose_mutarotase_like"/>
    <property type="match status" value="1"/>
</dbReference>
<organism evidence="12 13">
    <name type="scientific">Acidisoma silvae</name>
    <dbReference type="NCBI Taxonomy" id="2802396"/>
    <lineage>
        <taxon>Bacteria</taxon>
        <taxon>Pseudomonadati</taxon>
        <taxon>Pseudomonadota</taxon>
        <taxon>Alphaproteobacteria</taxon>
        <taxon>Acetobacterales</taxon>
        <taxon>Acidocellaceae</taxon>
        <taxon>Acidisoma</taxon>
    </lineage>
</organism>
<dbReference type="EC" id="5.1.3.3" evidence="4 8"/>
<evidence type="ECO:0000256" key="5">
    <source>
        <dbReference type="ARBA" id="ARBA00014165"/>
    </source>
</evidence>
<dbReference type="NCBIfam" id="NF008277">
    <property type="entry name" value="PRK11055.1"/>
    <property type="match status" value="1"/>
</dbReference>
<evidence type="ECO:0000256" key="10">
    <source>
        <dbReference type="PIRSR" id="PIRSR005096-2"/>
    </source>
</evidence>
<dbReference type="AlphaFoldDB" id="A0A963YS22"/>
<dbReference type="InterPro" id="IPR018052">
    <property type="entry name" value="Ald1_epimerase_CS"/>
</dbReference>
<comment type="pathway">
    <text evidence="2 8">Carbohydrate metabolism; hexose metabolism.</text>
</comment>
<dbReference type="PIRSF" id="PIRSF005096">
    <property type="entry name" value="GALM"/>
    <property type="match status" value="1"/>
</dbReference>
<name>A0A963YS22_9PROT</name>
<dbReference type="InterPro" id="IPR015443">
    <property type="entry name" value="Aldose_1-epimerase"/>
</dbReference>
<evidence type="ECO:0000256" key="7">
    <source>
        <dbReference type="ARBA" id="ARBA00023277"/>
    </source>
</evidence>
<keyword evidence="7 8" id="KW-0119">Carbohydrate metabolism</keyword>
<protein>
    <recommendedName>
        <fullName evidence="5 8">Aldose 1-epimerase</fullName>
        <ecNumber evidence="4 8">5.1.3.3</ecNumber>
    </recommendedName>
</protein>
<reference evidence="12" key="2">
    <citation type="submission" date="2021-01" db="EMBL/GenBank/DDBJ databases">
        <authorList>
            <person name="Mieszkin S."/>
            <person name="Pouder E."/>
            <person name="Alain K."/>
        </authorList>
    </citation>
    <scope>NUCLEOTIDE SEQUENCE</scope>
    <source>
        <strain evidence="12">HW T2.11</strain>
    </source>
</reference>
<comment type="caution">
    <text evidence="12">The sequence shown here is derived from an EMBL/GenBank/DDBJ whole genome shotgun (WGS) entry which is preliminary data.</text>
</comment>
<evidence type="ECO:0000256" key="1">
    <source>
        <dbReference type="ARBA" id="ARBA00001614"/>
    </source>
</evidence>
<reference evidence="12" key="1">
    <citation type="journal article" date="2021" name="Microorganisms">
        <title>Acidisoma silvae sp. nov. and Acidisomacellulosilytica sp. nov., Two Acidophilic Bacteria Isolated from Decaying Wood, Hydrolyzing Cellulose and Producing Poly-3-hydroxybutyrate.</title>
        <authorList>
            <person name="Mieszkin S."/>
            <person name="Pouder E."/>
            <person name="Uroz S."/>
            <person name="Simon-Colin C."/>
            <person name="Alain K."/>
        </authorList>
    </citation>
    <scope>NUCLEOTIDE SEQUENCE</scope>
    <source>
        <strain evidence="12">HW T2.11</strain>
    </source>
</reference>
<evidence type="ECO:0000256" key="2">
    <source>
        <dbReference type="ARBA" id="ARBA00005028"/>
    </source>
</evidence>
<evidence type="ECO:0000313" key="13">
    <source>
        <dbReference type="Proteomes" id="UP000708298"/>
    </source>
</evidence>
<proteinExistence type="inferred from homology"/>
<dbReference type="GO" id="GO:0033499">
    <property type="term" value="P:galactose catabolic process via UDP-galactose, Leloir pathway"/>
    <property type="evidence" value="ECO:0007669"/>
    <property type="project" value="TreeGrafter"/>
</dbReference>
<dbReference type="Gene3D" id="2.70.98.10">
    <property type="match status" value="1"/>
</dbReference>
<dbReference type="PANTHER" id="PTHR10091:SF0">
    <property type="entry name" value="GALACTOSE MUTAROTASE"/>
    <property type="match status" value="1"/>
</dbReference>
<dbReference type="SUPFAM" id="SSF74650">
    <property type="entry name" value="Galactose mutarotase-like"/>
    <property type="match status" value="1"/>
</dbReference>
<gene>
    <name evidence="12" type="ORF">ASILVAE211_10840</name>
</gene>
<sequence length="364" mass="39572">MPNQDVHSGPGLHHQTFGRLSDGRAVTEYRLRNAAGFELRFLDLGGIVTTILAPDRQNRFANVNLDHADLALYEQNPGYFGALIGRFANRIGGAAFTLGGKRYDLAANNGPNTLHGGAVGIDKAIWDVRAAQSGTSLSAVLTHTSPDGEEGFPGALKMEIVYSLHEENEFRIDYKATTTAETVLNLTNHAYFNLAGNDQGSILDHIIEINAERFTPVDLNGIPTGEIAPVEGTPLDFRTAKPIGAGIRIPHPQILRQNGYDHNFVLEKPAPHALTLAARVYDPKSGRIMEVETTEPGVQFYTANYLGGGSAGTAGVAYRQSDAFCLETQHFPDSPNQPDFPTTVLQPGHIFTSSTIYRFKTDRD</sequence>
<dbReference type="Pfam" id="PF01263">
    <property type="entry name" value="Aldose_epim"/>
    <property type="match status" value="1"/>
</dbReference>
<evidence type="ECO:0000256" key="4">
    <source>
        <dbReference type="ARBA" id="ARBA00013185"/>
    </source>
</evidence>
<feature type="binding site" evidence="10">
    <location>
        <position position="261"/>
    </location>
    <ligand>
        <name>beta-D-galactose</name>
        <dbReference type="ChEBI" id="CHEBI:27667"/>
    </ligand>
</feature>
<comment type="similarity">
    <text evidence="3 8">Belongs to the aldose epimerase family.</text>
</comment>
<dbReference type="InterPro" id="IPR047215">
    <property type="entry name" value="Galactose_mutarotase-like"/>
</dbReference>
<dbReference type="PANTHER" id="PTHR10091">
    <property type="entry name" value="ALDOSE-1-EPIMERASE"/>
    <property type="match status" value="1"/>
</dbReference>
<dbReference type="InterPro" id="IPR014718">
    <property type="entry name" value="GH-type_carb-bd"/>
</dbReference>
<dbReference type="EMBL" id="JAESVB010000004">
    <property type="protein sequence ID" value="MCB8875679.1"/>
    <property type="molecule type" value="Genomic_DNA"/>
</dbReference>
<feature type="active site" description="Proton donor" evidence="9">
    <location>
        <position position="189"/>
    </location>
</feature>
<feature type="active site" description="Proton acceptor" evidence="9">
    <location>
        <position position="327"/>
    </location>
</feature>
<dbReference type="RefSeq" id="WP_227321341.1">
    <property type="nucleotide sequence ID" value="NZ_JAESVB010000004.1"/>
</dbReference>
<dbReference type="Proteomes" id="UP000708298">
    <property type="component" value="Unassembled WGS sequence"/>
</dbReference>